<reference evidence="3 4" key="1">
    <citation type="submission" date="2017-08" db="EMBL/GenBank/DDBJ databases">
        <authorList>
            <person name="de Groot N.N."/>
        </authorList>
    </citation>
    <scope>NUCLEOTIDE SEQUENCE [LARGE SCALE GENOMIC DNA]</scope>
    <source>
        <strain evidence="3 4">JC228</strain>
    </source>
</reference>
<dbReference type="OrthoDB" id="118413at2"/>
<organism evidence="3 4">
    <name type="scientific">Bacillus oleivorans</name>
    <dbReference type="NCBI Taxonomy" id="1448271"/>
    <lineage>
        <taxon>Bacteria</taxon>
        <taxon>Bacillati</taxon>
        <taxon>Bacillota</taxon>
        <taxon>Bacilli</taxon>
        <taxon>Bacillales</taxon>
        <taxon>Bacillaceae</taxon>
        <taxon>Bacillus</taxon>
    </lineage>
</organism>
<protein>
    <submittedName>
        <fullName evidence="3">Uncharacterized protein YndB with AHSA1/START domain</fullName>
    </submittedName>
</protein>
<name>A0A285D6Y0_9BACI</name>
<comment type="similarity">
    <text evidence="1">Belongs to the AHA1 family.</text>
</comment>
<feature type="domain" description="Activator of Hsp90 ATPase homologue 1/2-like C-terminal" evidence="2">
    <location>
        <begin position="25"/>
        <end position="170"/>
    </location>
</feature>
<dbReference type="Proteomes" id="UP000219546">
    <property type="component" value="Unassembled WGS sequence"/>
</dbReference>
<evidence type="ECO:0000256" key="1">
    <source>
        <dbReference type="ARBA" id="ARBA00006817"/>
    </source>
</evidence>
<accession>A0A285D6Y0</accession>
<dbReference type="Pfam" id="PF08327">
    <property type="entry name" value="AHSA1"/>
    <property type="match status" value="1"/>
</dbReference>
<evidence type="ECO:0000259" key="2">
    <source>
        <dbReference type="Pfam" id="PF08327"/>
    </source>
</evidence>
<dbReference type="EMBL" id="OAOP01000013">
    <property type="protein sequence ID" value="SNX75577.1"/>
    <property type="molecule type" value="Genomic_DNA"/>
</dbReference>
<dbReference type="SUPFAM" id="SSF55961">
    <property type="entry name" value="Bet v1-like"/>
    <property type="match status" value="1"/>
</dbReference>
<evidence type="ECO:0000313" key="3">
    <source>
        <dbReference type="EMBL" id="SNX75577.1"/>
    </source>
</evidence>
<dbReference type="InterPro" id="IPR013538">
    <property type="entry name" value="ASHA1/2-like_C"/>
</dbReference>
<dbReference type="Gene3D" id="3.30.530.20">
    <property type="match status" value="1"/>
</dbReference>
<dbReference type="RefSeq" id="WP_097160641.1">
    <property type="nucleotide sequence ID" value="NZ_JBEPMQ010000017.1"/>
</dbReference>
<evidence type="ECO:0000313" key="4">
    <source>
        <dbReference type="Proteomes" id="UP000219546"/>
    </source>
</evidence>
<keyword evidence="4" id="KW-1185">Reference proteome</keyword>
<proteinExistence type="inferred from homology"/>
<dbReference type="InterPro" id="IPR023393">
    <property type="entry name" value="START-like_dom_sf"/>
</dbReference>
<dbReference type="CDD" id="cd07814">
    <property type="entry name" value="SRPBCC_CalC_Aha1-like"/>
    <property type="match status" value="1"/>
</dbReference>
<gene>
    <name evidence="3" type="ORF">SAMN05877753_11377</name>
</gene>
<dbReference type="AlphaFoldDB" id="A0A285D6Y0"/>
<sequence length="175" mass="20365">MSENKTSNLTVQVEGRDLIMERVFDAPRDLLFKVYSEPEHLENWWGPQGWQTKNKKFEFKPGGVWHYCMTCMDRNQGEFYGQESWGKGTYQEIIEPEKIVYIDQFSDEEGNVPENMPEMLISLTFVEQGAKTKLIIRTQFASAEELQKVLDMGVVQGFESQIERLDELLKEIQAA</sequence>